<dbReference type="EMBL" id="DAAXPO010000028">
    <property type="protein sequence ID" value="HAG2025541.1"/>
    <property type="molecule type" value="Genomic_DNA"/>
</dbReference>
<evidence type="ECO:0000313" key="2">
    <source>
        <dbReference type="EMBL" id="HAF7948767.1"/>
    </source>
</evidence>
<dbReference type="EMBL" id="DAAWHU010000082">
    <property type="protein sequence ID" value="HAF7948777.1"/>
    <property type="molecule type" value="Genomic_DNA"/>
</dbReference>
<reference evidence="3" key="1">
    <citation type="journal article" date="2018" name="Genome Biol.">
        <title>SKESA: strategic k-mer extension for scrupulous assemblies.</title>
        <authorList>
            <person name="Souvorov A."/>
            <person name="Agarwala R."/>
            <person name="Lipman D.J."/>
        </authorList>
    </citation>
    <scope>NUCLEOTIDE SEQUENCE</scope>
    <source>
        <strain evidence="3">2083-62</strain>
        <strain evidence="4">MA.CK_01/00001647</strain>
    </source>
</reference>
<protein>
    <submittedName>
        <fullName evidence="3">DNA circularization protein</fullName>
    </submittedName>
</protein>
<evidence type="ECO:0000313" key="3">
    <source>
        <dbReference type="EMBL" id="HAF7948777.1"/>
    </source>
</evidence>
<dbReference type="AlphaFoldDB" id="A0A753E2V3"/>
<reference evidence="3" key="2">
    <citation type="submission" date="2018-07" db="EMBL/GenBank/DDBJ databases">
        <authorList>
            <consortium name="NCBI Pathogen Detection Project"/>
        </authorList>
    </citation>
    <scope>NUCLEOTIDE SEQUENCE</scope>
    <source>
        <strain evidence="3">2083-62</strain>
        <strain evidence="4">MA.CK_01/00001647</strain>
    </source>
</reference>
<feature type="non-terminal residue" evidence="3">
    <location>
        <position position="161"/>
    </location>
</feature>
<name>A0A753E2V3_SALER</name>
<evidence type="ECO:0000313" key="4">
    <source>
        <dbReference type="EMBL" id="HAG2025541.1"/>
    </source>
</evidence>
<sequence>MAFFSSTGWRGRLRDASFRGVPFSVEDDESTFGRRVQVHEYPNRDKPWTEDLGRATRRLTINAYLVGDDYADRRDRLIGAIETAGPGTLVHPQYGEMQGSIDGQVRITHSSTEGRMCRVSFQFVESGELSFPVAGMATAKRLETSGGLFDDAIDSMFSTFS</sequence>
<proteinExistence type="predicted"/>
<organism evidence="3">
    <name type="scientific">Salmonella enterica</name>
    <name type="common">Salmonella choleraesuis</name>
    <dbReference type="NCBI Taxonomy" id="28901"/>
    <lineage>
        <taxon>Bacteria</taxon>
        <taxon>Pseudomonadati</taxon>
        <taxon>Pseudomonadota</taxon>
        <taxon>Gammaproteobacteria</taxon>
        <taxon>Enterobacterales</taxon>
        <taxon>Enterobacteriaceae</taxon>
        <taxon>Salmonella</taxon>
    </lineage>
</organism>
<dbReference type="EMBL" id="DAAXPO010000030">
    <property type="protein sequence ID" value="HAG2025548.1"/>
    <property type="molecule type" value="Genomic_DNA"/>
</dbReference>
<evidence type="ECO:0000313" key="5">
    <source>
        <dbReference type="EMBL" id="HAG2025548.1"/>
    </source>
</evidence>
<dbReference type="EMBL" id="DAAWHU010000075">
    <property type="protein sequence ID" value="HAF7948767.1"/>
    <property type="molecule type" value="Genomic_DNA"/>
</dbReference>
<comment type="caution">
    <text evidence="3">The sequence shown here is derived from an EMBL/GenBank/DDBJ whole genome shotgun (WGS) entry which is preliminary data.</text>
</comment>
<accession>A0A753E2V3</accession>
<dbReference type="InterPro" id="IPR009826">
    <property type="entry name" value="DNA_circ_N"/>
</dbReference>
<dbReference type="Pfam" id="PF07157">
    <property type="entry name" value="DNA_circ_N"/>
    <property type="match status" value="1"/>
</dbReference>
<evidence type="ECO:0000259" key="1">
    <source>
        <dbReference type="Pfam" id="PF07157"/>
    </source>
</evidence>
<feature type="domain" description="DNA circulation N-terminal" evidence="1">
    <location>
        <begin position="13"/>
        <end position="98"/>
    </location>
</feature>
<gene>
    <name evidence="4" type="ORF">G8T96_004623</name>
    <name evidence="5" type="ORF">G8T96_004630</name>
    <name evidence="2" type="ORF">GND40_004825</name>
    <name evidence="3" type="ORF">GND40_004836</name>
</gene>